<dbReference type="AlphaFoldDB" id="A0A0F5L5V6"/>
<dbReference type="PANTHER" id="PTHR35849:SF2">
    <property type="entry name" value="BLR2341 PROTEIN"/>
    <property type="match status" value="1"/>
</dbReference>
<evidence type="ECO:0000313" key="3">
    <source>
        <dbReference type="Proteomes" id="UP000033514"/>
    </source>
</evidence>
<dbReference type="PANTHER" id="PTHR35849">
    <property type="entry name" value="BLR2341 PROTEIN"/>
    <property type="match status" value="1"/>
</dbReference>
<comment type="caution">
    <text evidence="2">The sequence shown here is derived from an EMBL/GenBank/DDBJ whole genome shotgun (WGS) entry which is preliminary data.</text>
</comment>
<gene>
    <name evidence="2" type="ORF">VW35_14140</name>
</gene>
<evidence type="ECO:0000313" key="2">
    <source>
        <dbReference type="EMBL" id="KKB77791.1"/>
    </source>
</evidence>
<feature type="domain" description="STAS" evidence="1">
    <location>
        <begin position="1"/>
        <end position="103"/>
    </location>
</feature>
<name>A0A0F5L5V6_9HYPH</name>
<dbReference type="InterPro" id="IPR002645">
    <property type="entry name" value="STAS_dom"/>
</dbReference>
<accession>A0A0F5L5V6</accession>
<sequence>MTGTSIFTLVLTGDVSVKSAQDVLGRLKEALAANAAVALDTKDITQADVTTVQSILAARKKAAATGKALTLAGAPGPKLQAVLEGAGFLNPAQPAAHFWTAHT</sequence>
<dbReference type="InterPro" id="IPR058548">
    <property type="entry name" value="MlaB-like_STAS"/>
</dbReference>
<dbReference type="InterPro" id="IPR052746">
    <property type="entry name" value="MlaB_ABC_Transporter"/>
</dbReference>
<proteinExistence type="predicted"/>
<dbReference type="Pfam" id="PF13466">
    <property type="entry name" value="STAS_2"/>
    <property type="match status" value="1"/>
</dbReference>
<dbReference type="SUPFAM" id="SSF52091">
    <property type="entry name" value="SpoIIaa-like"/>
    <property type="match status" value="1"/>
</dbReference>
<dbReference type="InterPro" id="IPR036513">
    <property type="entry name" value="STAS_dom_sf"/>
</dbReference>
<organism evidence="2 3">
    <name type="scientific">Devosia soli</name>
    <dbReference type="NCBI Taxonomy" id="361041"/>
    <lineage>
        <taxon>Bacteria</taxon>
        <taxon>Pseudomonadati</taxon>
        <taxon>Pseudomonadota</taxon>
        <taxon>Alphaproteobacteria</taxon>
        <taxon>Hyphomicrobiales</taxon>
        <taxon>Devosiaceae</taxon>
        <taxon>Devosia</taxon>
    </lineage>
</organism>
<dbReference type="STRING" id="361041.VW35_14140"/>
<reference evidence="2 3" key="1">
    <citation type="submission" date="2015-03" db="EMBL/GenBank/DDBJ databases">
        <authorList>
            <person name="Hassan Y.I."/>
            <person name="Lepp D."/>
            <person name="Zhou T."/>
        </authorList>
    </citation>
    <scope>NUCLEOTIDE SEQUENCE [LARGE SCALE GENOMIC DNA]</scope>
    <source>
        <strain evidence="2 3">GH2-10</strain>
    </source>
</reference>
<protein>
    <recommendedName>
        <fullName evidence="1">STAS domain-containing protein</fullName>
    </recommendedName>
</protein>
<dbReference type="Proteomes" id="UP000033514">
    <property type="component" value="Unassembled WGS sequence"/>
</dbReference>
<dbReference type="EMBL" id="LAJG01000024">
    <property type="protein sequence ID" value="KKB77791.1"/>
    <property type="molecule type" value="Genomic_DNA"/>
</dbReference>
<dbReference type="Gene3D" id="3.30.750.24">
    <property type="entry name" value="STAS domain"/>
    <property type="match status" value="1"/>
</dbReference>
<evidence type="ECO:0000259" key="1">
    <source>
        <dbReference type="PROSITE" id="PS50801"/>
    </source>
</evidence>
<keyword evidence="3" id="KW-1185">Reference proteome</keyword>
<dbReference type="PROSITE" id="PS50801">
    <property type="entry name" value="STAS"/>
    <property type="match status" value="1"/>
</dbReference>
<dbReference type="PATRIC" id="fig|361041.3.peg.2214"/>
<dbReference type="RefSeq" id="WP_046143713.1">
    <property type="nucleotide sequence ID" value="NZ_LAJG01000024.1"/>
</dbReference>